<evidence type="ECO:0000256" key="1">
    <source>
        <dbReference type="SAM" id="MobiDB-lite"/>
    </source>
</evidence>
<comment type="caution">
    <text evidence="2">The sequence shown here is derived from an EMBL/GenBank/DDBJ whole genome shotgun (WGS) entry which is preliminary data.</text>
</comment>
<evidence type="ECO:0000313" key="3">
    <source>
        <dbReference type="Proteomes" id="UP001159363"/>
    </source>
</evidence>
<accession>A0ABQ9GMK7</accession>
<keyword evidence="3" id="KW-1185">Reference proteome</keyword>
<evidence type="ECO:0000313" key="2">
    <source>
        <dbReference type="EMBL" id="KAJ8873248.1"/>
    </source>
</evidence>
<protein>
    <submittedName>
        <fullName evidence="2">Uncharacterized protein</fullName>
    </submittedName>
</protein>
<organism evidence="2 3">
    <name type="scientific">Dryococelus australis</name>
    <dbReference type="NCBI Taxonomy" id="614101"/>
    <lineage>
        <taxon>Eukaryota</taxon>
        <taxon>Metazoa</taxon>
        <taxon>Ecdysozoa</taxon>
        <taxon>Arthropoda</taxon>
        <taxon>Hexapoda</taxon>
        <taxon>Insecta</taxon>
        <taxon>Pterygota</taxon>
        <taxon>Neoptera</taxon>
        <taxon>Polyneoptera</taxon>
        <taxon>Phasmatodea</taxon>
        <taxon>Verophasmatodea</taxon>
        <taxon>Anareolatae</taxon>
        <taxon>Phasmatidae</taxon>
        <taxon>Eurycanthinae</taxon>
        <taxon>Dryococelus</taxon>
    </lineage>
</organism>
<feature type="region of interest" description="Disordered" evidence="1">
    <location>
        <begin position="1"/>
        <end position="20"/>
    </location>
</feature>
<dbReference type="Proteomes" id="UP001159363">
    <property type="component" value="Chromosome 10"/>
</dbReference>
<gene>
    <name evidence="2" type="ORF">PR048_026882</name>
</gene>
<dbReference type="EMBL" id="JARBHB010000011">
    <property type="protein sequence ID" value="KAJ8873248.1"/>
    <property type="molecule type" value="Genomic_DNA"/>
</dbReference>
<sequence length="402" mass="44184">MSEGLRHNPPPSLAMPDVGMPKMTGPSLATIIGWLPARMDMQQLVSGASMEWTGRVLPVNRAVHQWSVPVGYYLSTERCINGAVRNGGAVGRDRQRAKEVRGLRRTHTRSPAKTKYAGQAVLESGVGLAVWRVVSARGHCYLTGRGQVKVTAVCQLFIDSSQMMGGIHRWTSHSHIVIETYSRSWMKHLLNRLAMTCGPVGILPGDAAGRGVFSRIPRFPRPCILALLHTHFASRSLALKSSKLRAAQIIPLPPPPPRAKYYVKLRDLHTLGLDGSDCCDFQQQRLPGTRANVGCNATSASFPAVLTTLLGEWLRGLVRQYIRPGQWRFGAASCSSMLKALLFRRLTGGPPVPWSSGHRLHQPSSREPPRCRLSYPSAPPLTTEAENRCKKVGLPHADRQTP</sequence>
<name>A0ABQ9GMK7_9NEOP</name>
<reference evidence="2 3" key="1">
    <citation type="submission" date="2023-02" db="EMBL/GenBank/DDBJ databases">
        <title>LHISI_Scaffold_Assembly.</title>
        <authorList>
            <person name="Stuart O.P."/>
            <person name="Cleave R."/>
            <person name="Magrath M.J.L."/>
            <person name="Mikheyev A.S."/>
        </authorList>
    </citation>
    <scope>NUCLEOTIDE SEQUENCE [LARGE SCALE GENOMIC DNA]</scope>
    <source>
        <strain evidence="2">Daus_M_001</strain>
        <tissue evidence="2">Leg muscle</tissue>
    </source>
</reference>
<feature type="region of interest" description="Disordered" evidence="1">
    <location>
        <begin position="353"/>
        <end position="402"/>
    </location>
</feature>
<proteinExistence type="predicted"/>